<dbReference type="EMBL" id="JAATJB010000024">
    <property type="protein sequence ID" value="NJB99938.1"/>
    <property type="molecule type" value="Genomic_DNA"/>
</dbReference>
<dbReference type="Gene3D" id="3.30.450.20">
    <property type="entry name" value="PAS domain"/>
    <property type="match status" value="1"/>
</dbReference>
<dbReference type="InterPro" id="IPR035965">
    <property type="entry name" value="PAS-like_dom_sf"/>
</dbReference>
<dbReference type="Gene3D" id="1.10.10.10">
    <property type="entry name" value="Winged helix-like DNA-binding domain superfamily/Winged helix DNA-binding domain"/>
    <property type="match status" value="1"/>
</dbReference>
<comment type="caution">
    <text evidence="6">The sequence shown here is derived from an EMBL/GenBank/DDBJ whole genome shotgun (WGS) entry which is preliminary data.</text>
</comment>
<accession>A0A7X5Y2K7</accession>
<gene>
    <name evidence="6" type="ORF">GGR89_004286</name>
</gene>
<dbReference type="SMART" id="SM00086">
    <property type="entry name" value="PAC"/>
    <property type="match status" value="1"/>
</dbReference>
<dbReference type="SMART" id="SM00421">
    <property type="entry name" value="HTH_LUXR"/>
    <property type="match status" value="1"/>
</dbReference>
<dbReference type="GO" id="GO:0003677">
    <property type="term" value="F:DNA binding"/>
    <property type="evidence" value="ECO:0007669"/>
    <property type="project" value="InterPro"/>
</dbReference>
<evidence type="ECO:0000256" key="2">
    <source>
        <dbReference type="ARBA" id="ARBA00022643"/>
    </source>
</evidence>
<evidence type="ECO:0000259" key="4">
    <source>
        <dbReference type="PROSITE" id="PS50043"/>
    </source>
</evidence>
<dbReference type="RefSeq" id="WP_125977402.1">
    <property type="nucleotide sequence ID" value="NZ_BAAADY010000037.1"/>
</dbReference>
<dbReference type="AlphaFoldDB" id="A0A7X5Y2K7"/>
<keyword evidence="1" id="KW-0285">Flavoprotein</keyword>
<organism evidence="6 7">
    <name type="scientific">Sphingomonas trueperi</name>
    <dbReference type="NCBI Taxonomy" id="53317"/>
    <lineage>
        <taxon>Bacteria</taxon>
        <taxon>Pseudomonadati</taxon>
        <taxon>Pseudomonadota</taxon>
        <taxon>Alphaproteobacteria</taxon>
        <taxon>Sphingomonadales</taxon>
        <taxon>Sphingomonadaceae</taxon>
        <taxon>Sphingomonas</taxon>
    </lineage>
</organism>
<sequence>MDKHALLASIRLSPIASIVTDPRRPDNPIVAANTAFERLTGYGEAELLGRNCRILAGPGTEPVHSNALAHAIATATPHVVELINYRKNGSSFRNAVMVAPVLDDNGDVLFFLGTQMEVGALAGGLARAQAASRIARLTHQQRAVLHLMARGLRSRQIGAELGLAEKTVKMHRSALIRRLGVATSGEAMRLAIEADL</sequence>
<dbReference type="InterPro" id="IPR016032">
    <property type="entry name" value="Sig_transdc_resp-reg_C-effctor"/>
</dbReference>
<dbReference type="NCBIfam" id="TIGR00229">
    <property type="entry name" value="sensory_box"/>
    <property type="match status" value="1"/>
</dbReference>
<dbReference type="GO" id="GO:0006355">
    <property type="term" value="P:regulation of DNA-templated transcription"/>
    <property type="evidence" value="ECO:0007669"/>
    <property type="project" value="InterPro"/>
</dbReference>
<dbReference type="SMART" id="SM00091">
    <property type="entry name" value="PAS"/>
    <property type="match status" value="1"/>
</dbReference>
<dbReference type="Pfam" id="PF13426">
    <property type="entry name" value="PAS_9"/>
    <property type="match status" value="1"/>
</dbReference>
<evidence type="ECO:0000256" key="1">
    <source>
        <dbReference type="ARBA" id="ARBA00022630"/>
    </source>
</evidence>
<dbReference type="PROSITE" id="PS50112">
    <property type="entry name" value="PAS"/>
    <property type="match status" value="1"/>
</dbReference>
<dbReference type="PANTHER" id="PTHR47429:SF2">
    <property type="entry name" value="PROTEIN TWIN LOV 1"/>
    <property type="match status" value="1"/>
</dbReference>
<dbReference type="CDD" id="cd06170">
    <property type="entry name" value="LuxR_C_like"/>
    <property type="match status" value="1"/>
</dbReference>
<evidence type="ECO:0008006" key="8">
    <source>
        <dbReference type="Google" id="ProtNLM"/>
    </source>
</evidence>
<keyword evidence="3" id="KW-0157">Chromophore</keyword>
<feature type="domain" description="PAS" evidence="5">
    <location>
        <begin position="26"/>
        <end position="51"/>
    </location>
</feature>
<dbReference type="CDD" id="cd00130">
    <property type="entry name" value="PAS"/>
    <property type="match status" value="1"/>
</dbReference>
<dbReference type="PRINTS" id="PR00038">
    <property type="entry name" value="HTHLUXR"/>
</dbReference>
<dbReference type="InterPro" id="IPR000792">
    <property type="entry name" value="Tscrpt_reg_LuxR_C"/>
</dbReference>
<reference evidence="6 7" key="1">
    <citation type="submission" date="2020-03" db="EMBL/GenBank/DDBJ databases">
        <title>Genomic Encyclopedia of Type Strains, Phase IV (KMG-IV): sequencing the most valuable type-strain genomes for metagenomic binning, comparative biology and taxonomic classification.</title>
        <authorList>
            <person name="Goeker M."/>
        </authorList>
    </citation>
    <scope>NUCLEOTIDE SEQUENCE [LARGE SCALE GENOMIC DNA]</scope>
    <source>
        <strain evidence="6 7">DSM 7225</strain>
    </source>
</reference>
<keyword evidence="7" id="KW-1185">Reference proteome</keyword>
<dbReference type="Pfam" id="PF00196">
    <property type="entry name" value="GerE"/>
    <property type="match status" value="1"/>
</dbReference>
<dbReference type="PANTHER" id="PTHR47429">
    <property type="entry name" value="PROTEIN TWIN LOV 1"/>
    <property type="match status" value="1"/>
</dbReference>
<dbReference type="PROSITE" id="PS50043">
    <property type="entry name" value="HTH_LUXR_2"/>
    <property type="match status" value="1"/>
</dbReference>
<proteinExistence type="predicted"/>
<evidence type="ECO:0000259" key="5">
    <source>
        <dbReference type="PROSITE" id="PS50112"/>
    </source>
</evidence>
<protein>
    <recommendedName>
        <fullName evidence="8">LuxR family transcriptional regulator</fullName>
    </recommendedName>
</protein>
<feature type="domain" description="HTH luxR-type" evidence="4">
    <location>
        <begin position="130"/>
        <end position="195"/>
    </location>
</feature>
<evidence type="ECO:0000313" key="6">
    <source>
        <dbReference type="EMBL" id="NJB99938.1"/>
    </source>
</evidence>
<name>A0A7X5Y2K7_9SPHN</name>
<keyword evidence="2" id="KW-0288">FMN</keyword>
<evidence type="ECO:0000256" key="3">
    <source>
        <dbReference type="ARBA" id="ARBA00022991"/>
    </source>
</evidence>
<dbReference type="Proteomes" id="UP000531251">
    <property type="component" value="Unassembled WGS sequence"/>
</dbReference>
<dbReference type="PROSITE" id="PS00622">
    <property type="entry name" value="HTH_LUXR_1"/>
    <property type="match status" value="1"/>
</dbReference>
<dbReference type="SUPFAM" id="SSF46894">
    <property type="entry name" value="C-terminal effector domain of the bipartite response regulators"/>
    <property type="match status" value="1"/>
</dbReference>
<dbReference type="InterPro" id="IPR001610">
    <property type="entry name" value="PAC"/>
</dbReference>
<dbReference type="InterPro" id="IPR036388">
    <property type="entry name" value="WH-like_DNA-bd_sf"/>
</dbReference>
<evidence type="ECO:0000313" key="7">
    <source>
        <dbReference type="Proteomes" id="UP000531251"/>
    </source>
</evidence>
<dbReference type="InterPro" id="IPR000014">
    <property type="entry name" value="PAS"/>
</dbReference>
<dbReference type="SUPFAM" id="SSF55785">
    <property type="entry name" value="PYP-like sensor domain (PAS domain)"/>
    <property type="match status" value="1"/>
</dbReference>